<dbReference type="GO" id="GO:0005524">
    <property type="term" value="F:ATP binding"/>
    <property type="evidence" value="ECO:0007669"/>
    <property type="project" value="UniProtKB-UniRule"/>
</dbReference>
<evidence type="ECO:0000256" key="12">
    <source>
        <dbReference type="ARBA" id="ARBA00023146"/>
    </source>
</evidence>
<feature type="short sequence motif" description="'HIGH' region" evidence="14">
    <location>
        <begin position="9"/>
        <end position="19"/>
    </location>
</feature>
<dbReference type="SUPFAM" id="SSF50249">
    <property type="entry name" value="Nucleic acid-binding proteins"/>
    <property type="match status" value="1"/>
</dbReference>
<dbReference type="SUPFAM" id="SSF52374">
    <property type="entry name" value="Nucleotidylyl transferase"/>
    <property type="match status" value="1"/>
</dbReference>
<comment type="cofactor">
    <cofactor evidence="14">
        <name>Zn(2+)</name>
        <dbReference type="ChEBI" id="CHEBI:29105"/>
    </cofactor>
    <text evidence="14">Binds 1 zinc ion per subunit.</text>
</comment>
<dbReference type="PRINTS" id="PR01041">
    <property type="entry name" value="TRNASYNTHMET"/>
</dbReference>
<dbReference type="SUPFAM" id="SSF47323">
    <property type="entry name" value="Anticodon-binding domain of a subclass of class I aminoacyl-tRNA synthetases"/>
    <property type="match status" value="1"/>
</dbReference>
<keyword evidence="9 14" id="KW-0067">ATP-binding</keyword>
<feature type="binding site" evidence="14">
    <location>
        <position position="127"/>
    </location>
    <ligand>
        <name>Zn(2+)</name>
        <dbReference type="ChEBI" id="CHEBI:29105"/>
    </ligand>
</feature>
<dbReference type="InterPro" id="IPR014758">
    <property type="entry name" value="Met-tRNA_synth"/>
</dbReference>
<evidence type="ECO:0000256" key="10">
    <source>
        <dbReference type="ARBA" id="ARBA00022884"/>
    </source>
</evidence>
<evidence type="ECO:0000256" key="7">
    <source>
        <dbReference type="ARBA" id="ARBA00022598"/>
    </source>
</evidence>
<dbReference type="Pfam" id="PF00133">
    <property type="entry name" value="tRNA-synt_1"/>
    <property type="match status" value="1"/>
</dbReference>
<feature type="short sequence motif" description="'KMSKS' region" evidence="14">
    <location>
        <begin position="294"/>
        <end position="298"/>
    </location>
</feature>
<dbReference type="InterPro" id="IPR004495">
    <property type="entry name" value="Met-tRNA-synth_bsu_C"/>
</dbReference>
<comment type="subunit">
    <text evidence="4 14">Homodimer.</text>
</comment>
<dbReference type="InterPro" id="IPR009080">
    <property type="entry name" value="tRNAsynth_Ia_anticodon-bd"/>
</dbReference>
<name>A0A430YKV6_CAMJU</name>
<evidence type="ECO:0000313" key="16">
    <source>
        <dbReference type="EMBL" id="RTJ79052.1"/>
    </source>
</evidence>
<dbReference type="InterPro" id="IPR033911">
    <property type="entry name" value="MetRS_core"/>
</dbReference>
<organism evidence="16 17">
    <name type="scientific">Campylobacter jejuni</name>
    <dbReference type="NCBI Taxonomy" id="197"/>
    <lineage>
        <taxon>Bacteria</taxon>
        <taxon>Pseudomonadati</taxon>
        <taxon>Campylobacterota</taxon>
        <taxon>Epsilonproteobacteria</taxon>
        <taxon>Campylobacterales</taxon>
        <taxon>Campylobacteraceae</taxon>
        <taxon>Campylobacter</taxon>
    </lineage>
</organism>
<dbReference type="InterPro" id="IPR012340">
    <property type="entry name" value="NA-bd_OB-fold"/>
</dbReference>
<comment type="similarity">
    <text evidence="3 14">Belongs to the class-I aminoacyl-tRNA synthetase family. MetG type 2A subfamily.</text>
</comment>
<evidence type="ECO:0000256" key="5">
    <source>
        <dbReference type="ARBA" id="ARBA00022490"/>
    </source>
</evidence>
<dbReference type="NCBIfam" id="TIGR00398">
    <property type="entry name" value="metG"/>
    <property type="match status" value="1"/>
</dbReference>
<evidence type="ECO:0000256" key="1">
    <source>
        <dbReference type="ARBA" id="ARBA00003314"/>
    </source>
</evidence>
<evidence type="ECO:0000256" key="13">
    <source>
        <dbReference type="ARBA" id="ARBA00047364"/>
    </source>
</evidence>
<comment type="caution">
    <text evidence="16">The sequence shown here is derived from an EMBL/GenBank/DDBJ whole genome shotgun (WGS) entry which is preliminary data.</text>
</comment>
<dbReference type="FunFam" id="2.40.50.140:FF:000042">
    <property type="entry name" value="Methionine--tRNA ligase"/>
    <property type="match status" value="1"/>
</dbReference>
<proteinExistence type="inferred from homology"/>
<dbReference type="FunFam" id="2.170.220.10:FF:000002">
    <property type="entry name" value="Methionine--tRNA ligase"/>
    <property type="match status" value="1"/>
</dbReference>
<keyword evidence="8 14" id="KW-0547">Nucleotide-binding</keyword>
<feature type="binding site" evidence="14">
    <location>
        <position position="124"/>
    </location>
    <ligand>
        <name>Zn(2+)</name>
        <dbReference type="ChEBI" id="CHEBI:29105"/>
    </ligand>
</feature>
<evidence type="ECO:0000256" key="6">
    <source>
        <dbReference type="ARBA" id="ARBA00022555"/>
    </source>
</evidence>
<comment type="catalytic activity">
    <reaction evidence="13 14">
        <text>tRNA(Met) + L-methionine + ATP = L-methionyl-tRNA(Met) + AMP + diphosphate</text>
        <dbReference type="Rhea" id="RHEA:13481"/>
        <dbReference type="Rhea" id="RHEA-COMP:9667"/>
        <dbReference type="Rhea" id="RHEA-COMP:9698"/>
        <dbReference type="ChEBI" id="CHEBI:30616"/>
        <dbReference type="ChEBI" id="CHEBI:33019"/>
        <dbReference type="ChEBI" id="CHEBI:57844"/>
        <dbReference type="ChEBI" id="CHEBI:78442"/>
        <dbReference type="ChEBI" id="CHEBI:78530"/>
        <dbReference type="ChEBI" id="CHEBI:456215"/>
        <dbReference type="EC" id="6.1.1.10"/>
    </reaction>
</comment>
<dbReference type="GO" id="GO:0004825">
    <property type="term" value="F:methionine-tRNA ligase activity"/>
    <property type="evidence" value="ECO:0007669"/>
    <property type="project" value="UniProtKB-UniRule"/>
</dbReference>
<sequence length="628" mass="72211">MRYITTPIYYVNDVPHLGHAYTTIIADTLARFYRLQGHETRFLTGTDEHGQKIEEAAKLRNSTPQEYADKISFEFKKLWDEFEITYDIYARTTDTRHIEFVKAMFLKMWQKGDIYKDEYEGHYCISCESFFTQSQLINDCSCPDCGKQTRILKEESYFFKLSKYQDKILQWYEEKDPILPKNKKNELINFVQSGLKDLSITRTSFDWGIKLPQEINDDKHIIYVWLDALFIYISSLDFQSKGENAKFWPAHVHLVGKDILRFHAIYWPAFLMSVDLPLPKFIGAHGWWTKEGEKMSKSKGNVVKPKEIVDAYGSEAFRYFLLREVPFGNDGDFSENMLINRINAELSNEFGNLLNRIIGMSTKYDQGNISKEGVLKFYNAELNQAKEHLNLAVEFLESLQCNRYLEELFKALSVANLAISKYEPWNLIKENKHEQANALVALCANILAKTSLLLSPALPKSCQKVALALNFEISSVNYAKMILDNELLDFKANPCEALFPKVEKALLKQEIKEEPKKEESPKIKIDDFAKIEIKVAKVLDCQNIEGSEKLLKFQLELDNKEIRQVLSGIAKYYKASDLIGKQVCVISNLKKAKIFGHESDGMILSAKSGDKLVLITPEQLVQNGSLVG</sequence>
<dbReference type="NCBIfam" id="NF008900">
    <property type="entry name" value="PRK12267.1"/>
    <property type="match status" value="1"/>
</dbReference>
<dbReference type="AlphaFoldDB" id="A0A430YKV6"/>
<evidence type="ECO:0000313" key="17">
    <source>
        <dbReference type="Proteomes" id="UP000288507"/>
    </source>
</evidence>
<dbReference type="Pfam" id="PF01588">
    <property type="entry name" value="tRNA_bind"/>
    <property type="match status" value="1"/>
</dbReference>
<dbReference type="HAMAP" id="MF_01228">
    <property type="entry name" value="Met_tRNA_synth_type2"/>
    <property type="match status" value="1"/>
</dbReference>
<dbReference type="PANTHER" id="PTHR43326:SF1">
    <property type="entry name" value="METHIONINE--TRNA LIGASE, MITOCHONDRIAL"/>
    <property type="match status" value="1"/>
</dbReference>
<keyword evidence="11 14" id="KW-0648">Protein biosynthesis</keyword>
<dbReference type="EC" id="6.1.1.10" evidence="14"/>
<comment type="function">
    <text evidence="1 14">Is required not only for elongation of protein synthesis but also for the initiation of all mRNA translation through initiator tRNA(fMet) aminoacylation.</text>
</comment>
<dbReference type="Proteomes" id="UP000288507">
    <property type="component" value="Unassembled WGS sequence"/>
</dbReference>
<evidence type="ECO:0000256" key="9">
    <source>
        <dbReference type="ARBA" id="ARBA00022840"/>
    </source>
</evidence>
<evidence type="ECO:0000256" key="14">
    <source>
        <dbReference type="HAMAP-Rule" id="MF_01228"/>
    </source>
</evidence>
<dbReference type="PROSITE" id="PS50886">
    <property type="entry name" value="TRBD"/>
    <property type="match status" value="1"/>
</dbReference>
<evidence type="ECO:0000256" key="2">
    <source>
        <dbReference type="ARBA" id="ARBA00004496"/>
    </source>
</evidence>
<evidence type="ECO:0000256" key="8">
    <source>
        <dbReference type="ARBA" id="ARBA00022741"/>
    </source>
</evidence>
<keyword evidence="5 14" id="KW-0963">Cytoplasm</keyword>
<dbReference type="Gene3D" id="2.170.220.10">
    <property type="match status" value="1"/>
</dbReference>
<evidence type="ECO:0000256" key="3">
    <source>
        <dbReference type="ARBA" id="ARBA00006590"/>
    </source>
</evidence>
<dbReference type="InterPro" id="IPR015413">
    <property type="entry name" value="Methionyl/Leucyl_tRNA_Synth"/>
</dbReference>
<keyword evidence="12 14" id="KW-0030">Aminoacyl-tRNA synthetase</keyword>
<comment type="caution">
    <text evidence="14">Lacks conserved residue(s) required for the propagation of feature annotation.</text>
</comment>
<keyword evidence="14" id="KW-0479">Metal-binding</keyword>
<gene>
    <name evidence="14" type="primary">metG</name>
    <name evidence="16" type="ORF">C3H57_05975</name>
</gene>
<dbReference type="InterPro" id="IPR023457">
    <property type="entry name" value="Met-tRNA_synth_2"/>
</dbReference>
<accession>A0A430YKV6</accession>
<dbReference type="Gene3D" id="3.40.50.620">
    <property type="entry name" value="HUPs"/>
    <property type="match status" value="1"/>
</dbReference>
<evidence type="ECO:0000259" key="15">
    <source>
        <dbReference type="PROSITE" id="PS50886"/>
    </source>
</evidence>
<feature type="binding site" evidence="14">
    <location>
        <position position="145"/>
    </location>
    <ligand>
        <name>Zn(2+)</name>
        <dbReference type="ChEBI" id="CHEBI:29105"/>
    </ligand>
</feature>
<dbReference type="GO" id="GO:0046872">
    <property type="term" value="F:metal ion binding"/>
    <property type="evidence" value="ECO:0007669"/>
    <property type="project" value="UniProtKB-KW"/>
</dbReference>
<dbReference type="Pfam" id="PF09334">
    <property type="entry name" value="tRNA-synt_1g"/>
    <property type="match status" value="1"/>
</dbReference>
<dbReference type="InterPro" id="IPR014729">
    <property type="entry name" value="Rossmann-like_a/b/a_fold"/>
</dbReference>
<dbReference type="Gene3D" id="1.10.730.10">
    <property type="entry name" value="Isoleucyl-tRNA Synthetase, Domain 1"/>
    <property type="match status" value="1"/>
</dbReference>
<comment type="subcellular location">
    <subcellularLocation>
        <location evidence="2 14">Cytoplasm</location>
    </subcellularLocation>
</comment>
<dbReference type="CDD" id="cd00814">
    <property type="entry name" value="MetRS_core"/>
    <property type="match status" value="1"/>
</dbReference>
<dbReference type="Gene3D" id="2.40.50.140">
    <property type="entry name" value="Nucleic acid-binding proteins"/>
    <property type="match status" value="1"/>
</dbReference>
<dbReference type="GO" id="GO:0006431">
    <property type="term" value="P:methionyl-tRNA aminoacylation"/>
    <property type="evidence" value="ECO:0007669"/>
    <property type="project" value="UniProtKB-UniRule"/>
</dbReference>
<dbReference type="EMBL" id="PRBV01000008">
    <property type="protein sequence ID" value="RTJ79052.1"/>
    <property type="molecule type" value="Genomic_DNA"/>
</dbReference>
<protein>
    <recommendedName>
        <fullName evidence="14">Methionine--tRNA ligase</fullName>
        <ecNumber evidence="14">6.1.1.10</ecNumber>
    </recommendedName>
    <alternativeName>
        <fullName evidence="14">Methionyl-tRNA synthetase</fullName>
        <shortName evidence="14">MetRS</shortName>
    </alternativeName>
</protein>
<dbReference type="GO" id="GO:0000049">
    <property type="term" value="F:tRNA binding"/>
    <property type="evidence" value="ECO:0007669"/>
    <property type="project" value="UniProtKB-UniRule"/>
</dbReference>
<dbReference type="PANTHER" id="PTHR43326">
    <property type="entry name" value="METHIONYL-TRNA SYNTHETASE"/>
    <property type="match status" value="1"/>
</dbReference>
<feature type="binding site" evidence="14">
    <location>
        <position position="142"/>
    </location>
    <ligand>
        <name>Zn(2+)</name>
        <dbReference type="ChEBI" id="CHEBI:29105"/>
    </ligand>
</feature>
<reference evidence="16 17" key="1">
    <citation type="journal article" date="2019" name="Appl. Environ. Microbiol.">
        <title>Population genetics and characterization of Campylobacter jejuni isolates in western jackdaws and game birds in Finland.</title>
        <authorList>
            <person name="Kovanen S."/>
            <person name="Rossi M."/>
            <person name="Pohja-Mykra M."/>
            <person name="Nieminen T."/>
            <person name="Raunio-Saarnisto M."/>
            <person name="Sauvala M."/>
            <person name="Fredriksson-Ahomaa M."/>
            <person name="Hanninen M.L."/>
            <person name="Kivisto R."/>
        </authorList>
    </citation>
    <scope>NUCLEOTIDE SEQUENCE [LARGE SCALE GENOMIC DNA]</scope>
    <source>
        <strain evidence="16 17">CB313</strain>
    </source>
</reference>
<keyword evidence="6 14" id="KW-0820">tRNA-binding</keyword>
<keyword evidence="10 14" id="KW-0694">RNA-binding</keyword>
<dbReference type="CDD" id="cd02800">
    <property type="entry name" value="tRNA_bind_EcMetRS_like"/>
    <property type="match status" value="1"/>
</dbReference>
<feature type="domain" description="TRNA-binding" evidence="15">
    <location>
        <begin position="527"/>
        <end position="628"/>
    </location>
</feature>
<evidence type="ECO:0000256" key="4">
    <source>
        <dbReference type="ARBA" id="ARBA00011738"/>
    </source>
</evidence>
<dbReference type="InterPro" id="IPR002547">
    <property type="entry name" value="tRNA-bd_dom"/>
</dbReference>
<dbReference type="NCBIfam" id="TIGR00399">
    <property type="entry name" value="metG_C_term"/>
    <property type="match status" value="1"/>
</dbReference>
<dbReference type="RefSeq" id="WP_126232302.1">
    <property type="nucleotide sequence ID" value="NZ_PRAF01000006.1"/>
</dbReference>
<dbReference type="GO" id="GO:0005737">
    <property type="term" value="C:cytoplasm"/>
    <property type="evidence" value="ECO:0007669"/>
    <property type="project" value="UniProtKB-SubCell"/>
</dbReference>
<evidence type="ECO:0000256" key="11">
    <source>
        <dbReference type="ARBA" id="ARBA00022917"/>
    </source>
</evidence>
<keyword evidence="14" id="KW-0862">Zinc</keyword>
<dbReference type="InterPro" id="IPR002300">
    <property type="entry name" value="aa-tRNA-synth_Ia"/>
</dbReference>
<keyword evidence="7 14" id="KW-0436">Ligase</keyword>